<dbReference type="InterPro" id="IPR012337">
    <property type="entry name" value="RNaseH-like_sf"/>
</dbReference>
<dbReference type="EMBL" id="CP147403">
    <property type="protein sequence ID" value="WXB86607.1"/>
    <property type="molecule type" value="Genomic_DNA"/>
</dbReference>
<feature type="domain" description="Transposase IS4-like" evidence="5">
    <location>
        <begin position="117"/>
        <end position="325"/>
    </location>
</feature>
<dbReference type="SUPFAM" id="SSF53098">
    <property type="entry name" value="Ribonuclease H-like"/>
    <property type="match status" value="1"/>
</dbReference>
<accession>A0ABZ2MML7</accession>
<dbReference type="RefSeq" id="WP_338785938.1">
    <property type="nucleotide sequence ID" value="NZ_CP147403.1"/>
</dbReference>
<evidence type="ECO:0000256" key="3">
    <source>
        <dbReference type="ARBA" id="ARBA00023125"/>
    </source>
</evidence>
<dbReference type="Pfam" id="PF01609">
    <property type="entry name" value="DDE_Tnp_1"/>
    <property type="match status" value="1"/>
</dbReference>
<name>A0ABZ2MML7_9BACI</name>
<keyword evidence="2" id="KW-0815">Transposition</keyword>
<dbReference type="InterPro" id="IPR002559">
    <property type="entry name" value="Transposase_11"/>
</dbReference>
<comment type="similarity">
    <text evidence="1">Belongs to the transposase 11 family.</text>
</comment>
<evidence type="ECO:0000259" key="5">
    <source>
        <dbReference type="Pfam" id="PF01609"/>
    </source>
</evidence>
<dbReference type="InterPro" id="IPR047952">
    <property type="entry name" value="Transpos_IS4"/>
</dbReference>
<protein>
    <submittedName>
        <fullName evidence="6">IS4 family transposase</fullName>
    </submittedName>
</protein>
<proteinExistence type="inferred from homology"/>
<evidence type="ECO:0000313" key="6">
    <source>
        <dbReference type="EMBL" id="WXB86607.1"/>
    </source>
</evidence>
<dbReference type="PANTHER" id="PTHR33258:SF1">
    <property type="entry name" value="TRANSPOSASE INSL FOR INSERTION SEQUENCE ELEMENT IS186A-RELATED"/>
    <property type="match status" value="1"/>
</dbReference>
<sequence length="404" mass="46924">MLAHKTVISQCLSLLPTEDLSCPLLNYDMKKLSVEQLIKLFITAQLDHWESYPEFEIKMRAYSGLMKEIGIESISSSQLSRRINDLDTTVLQKLFFKVLHQLNFHTHHFSGLPNIGRLRIVDATHIKLPAVLSEWAYVTKGWNVVKMHTRLVVASPDVHYPDKIVPSNGKASDHEGGELLIEISDATYVMDRGYMDKIRMNRWIKEGIKFVIRIKSDITIQVLEEFEVPEGENIVRDAKVILGAEKKMEPVRLVEYQDSEGKIYKVATTRWDLSSPEIAEIYKNRWVIELFFKWIKQSLRFVKVWSTKPQGIWNQMYIAMIAYVLTLIVKLKSKSEKSMLSILKHIQTYLNRPWGQFIDALEYKPKKTSKGRQKIPDKPKGKVNYGHVALVVEKRKKQVKRTIK</sequence>
<dbReference type="NCBIfam" id="NF033592">
    <property type="entry name" value="transpos_IS4_1"/>
    <property type="match status" value="1"/>
</dbReference>
<evidence type="ECO:0000256" key="4">
    <source>
        <dbReference type="ARBA" id="ARBA00023172"/>
    </source>
</evidence>
<dbReference type="PANTHER" id="PTHR33258">
    <property type="entry name" value="TRANSPOSASE INSL FOR INSERTION SEQUENCE ELEMENT IS186A-RELATED"/>
    <property type="match status" value="1"/>
</dbReference>
<keyword evidence="4" id="KW-0233">DNA recombination</keyword>
<evidence type="ECO:0000313" key="7">
    <source>
        <dbReference type="Proteomes" id="UP001368328"/>
    </source>
</evidence>
<reference evidence="6 7" key="1">
    <citation type="submission" date="2024-02" db="EMBL/GenBank/DDBJ databases">
        <title>Seven novel Bacillus-like species.</title>
        <authorList>
            <person name="Liu G."/>
        </authorList>
    </citation>
    <scope>NUCLEOTIDE SEQUENCE [LARGE SCALE GENOMIC DNA]</scope>
    <source>
        <strain evidence="6 7">FJAT-53654</strain>
    </source>
</reference>
<gene>
    <name evidence="6" type="ORF">WCV66_15180</name>
</gene>
<evidence type="ECO:0000256" key="1">
    <source>
        <dbReference type="ARBA" id="ARBA00010075"/>
    </source>
</evidence>
<dbReference type="Proteomes" id="UP001368328">
    <property type="component" value="Chromosome"/>
</dbReference>
<evidence type="ECO:0000256" key="2">
    <source>
        <dbReference type="ARBA" id="ARBA00022578"/>
    </source>
</evidence>
<keyword evidence="7" id="KW-1185">Reference proteome</keyword>
<keyword evidence="3" id="KW-0238">DNA-binding</keyword>
<organism evidence="6 7">
    <name type="scientific">Metabacillus rhizosphaerae</name>
    <dbReference type="NCBI Taxonomy" id="3117747"/>
    <lineage>
        <taxon>Bacteria</taxon>
        <taxon>Bacillati</taxon>
        <taxon>Bacillota</taxon>
        <taxon>Bacilli</taxon>
        <taxon>Bacillales</taxon>
        <taxon>Bacillaceae</taxon>
        <taxon>Metabacillus</taxon>
    </lineage>
</organism>